<reference evidence="9 10" key="1">
    <citation type="submission" date="2015-12" db="EMBL/GenBank/DDBJ databases">
        <title>The genome of Folsomia candida.</title>
        <authorList>
            <person name="Faddeeva A."/>
            <person name="Derks M.F."/>
            <person name="Anvar Y."/>
            <person name="Smit S."/>
            <person name="Van Straalen N."/>
            <person name="Roelofs D."/>
        </authorList>
    </citation>
    <scope>NUCLEOTIDE SEQUENCE [LARGE SCALE GENOMIC DNA]</scope>
    <source>
        <strain evidence="9 10">VU population</strain>
        <tissue evidence="9">Whole body</tissue>
    </source>
</reference>
<feature type="transmembrane region" description="Helical" evidence="6">
    <location>
        <begin position="753"/>
        <end position="772"/>
    </location>
</feature>
<dbReference type="FunFam" id="1.20.1740.10:FF:000022">
    <property type="entry name" value="Bumetanide-sensitive na-k-cl cotransport protein"/>
    <property type="match status" value="1"/>
</dbReference>
<feature type="transmembrane region" description="Helical" evidence="6">
    <location>
        <begin position="724"/>
        <end position="741"/>
    </location>
</feature>
<accession>A0A226EW52</accession>
<dbReference type="GO" id="GO:0006884">
    <property type="term" value="P:cell volume homeostasis"/>
    <property type="evidence" value="ECO:0007669"/>
    <property type="project" value="TreeGrafter"/>
</dbReference>
<dbReference type="GO" id="GO:0016020">
    <property type="term" value="C:membrane"/>
    <property type="evidence" value="ECO:0007669"/>
    <property type="project" value="UniProtKB-SubCell"/>
</dbReference>
<sequence>MSNVILTNCTREKSVHSTVFKNLSKVSDILYPLLPVDVITNHPQHYLAAYAKQTINHVNPSCSDYKSFKIPWFNKGSFTFPNTPPPPPPSQTNARSSPIVHANSGIGHEESSQHPLSRPIATATSQISSSVITSVDNPLYIENLNSSPIYESNNSDDMSEPHAGDEPSRFRVNRIQSSQLQNTPSVVGTFISTSIPEDLPITINVGGSVPMANNSDGNNEGGDGYPNQHMRPRRSSLAQGLGGGRKKSVTLPKDFDYLAENDGTVYGKNFAYYTREALPHFENYKNILGGGNMSRPTLEELRSEAMYTKKTEIIPEAVSQSVKFGWIEGVLVRCLLNIWGVMLFLRLSWVVAQAGIGLAIVIICLSATVTTLTALSMSAISTNGQISGGGIYYMISRSLGPEFGGAVGAIFSFANATAVAMHTVGFAESLNDLLKTLQVKIVDNAQNDIRIVGTIALIVMQSIIIIGTEWESKAQVVLLIILLVAIADFLIGAFIGPLDDDEFTRGYVGFNATVFATNFVPNYRETEGTKHGFFTIFAIFFPAATGITAGANISGDLKNPGQAIPIGTLLAILTTTTSYIVFALLAGATTIRDATGPVFDDLNATSVIRENWEFANNCTGGVTKCVWGSHNSFQIMELMSIFGPVIYAGCFAATLSSALACLVSAPKIFQALAKDELYPGIKIFAKGFRRNNDPFFAYGAAFVIALAFILIAELNAIAPLISNFYMAAYAMVNFCTFHASLVKPLGWRPDFKITALVTFGILACLFFGLVYIKPEVNWGSTAQAQNFKSAINSVQSLNTTLDHVKNYRPHILVLSGRPSNRPTLIDFSYLITKNISMLISGHIIQERQPYKVREYLQEKALTWLTKHKVKAFYNLVDDVDFEEGARCLMQASGVGKLKPNIVLMGYKSDWLSCDVEDFKAYFRVIHDALDNHLGFIIARLREGFDYSNIIEEDSEETVLSLTRTDSQSGMDSDSSRSATGIPKITYTNESFSVEPEVVVESKKSKKKMKEIGADLKGIGGTPLPKAVVNNLTQFQRKQRKGTIDIWWLYDDGGLTMLIPYIISTRSIFQGCKLRVFTIANKQNDLEVEEAGLASLLAKFRIEYSDLVVITDVMTKAKDTTREFFDGLLKEYRKNSEDIMDDEMKLDNSELKAMREKTNRHLRLRELLQDHSRQANLIVMTLPIPR</sequence>
<feature type="transmembrane region" description="Helical" evidence="6">
    <location>
        <begin position="403"/>
        <end position="427"/>
    </location>
</feature>
<proteinExistence type="predicted"/>
<dbReference type="PANTHER" id="PTHR11827:SF48">
    <property type="entry name" value="GH09711P"/>
    <property type="match status" value="1"/>
</dbReference>
<dbReference type="Pfam" id="PF03522">
    <property type="entry name" value="SLC12"/>
    <property type="match status" value="1"/>
</dbReference>
<dbReference type="OrthoDB" id="2020542at2759"/>
<feature type="transmembrane region" description="Helical" evidence="6">
    <location>
        <begin position="476"/>
        <end position="495"/>
    </location>
</feature>
<dbReference type="GO" id="GO:0055078">
    <property type="term" value="P:sodium ion homeostasis"/>
    <property type="evidence" value="ECO:0007669"/>
    <property type="project" value="TreeGrafter"/>
</dbReference>
<comment type="subcellular location">
    <subcellularLocation>
        <location evidence="1">Membrane</location>
        <topology evidence="1">Multi-pass membrane protein</topology>
    </subcellularLocation>
</comment>
<dbReference type="GO" id="GO:0008511">
    <property type="term" value="F:sodium:potassium:chloride symporter activity"/>
    <property type="evidence" value="ECO:0007669"/>
    <property type="project" value="TreeGrafter"/>
</dbReference>
<dbReference type="GO" id="GO:1990573">
    <property type="term" value="P:potassium ion import across plasma membrane"/>
    <property type="evidence" value="ECO:0007669"/>
    <property type="project" value="TreeGrafter"/>
</dbReference>
<keyword evidence="4 6" id="KW-0472">Membrane</keyword>
<evidence type="ECO:0000313" key="10">
    <source>
        <dbReference type="Proteomes" id="UP000198287"/>
    </source>
</evidence>
<evidence type="ECO:0000256" key="3">
    <source>
        <dbReference type="ARBA" id="ARBA00022989"/>
    </source>
</evidence>
<dbReference type="Pfam" id="PF00324">
    <property type="entry name" value="AA_permease"/>
    <property type="match status" value="1"/>
</dbReference>
<evidence type="ECO:0000259" key="7">
    <source>
        <dbReference type="Pfam" id="PF00324"/>
    </source>
</evidence>
<evidence type="ECO:0000256" key="2">
    <source>
        <dbReference type="ARBA" id="ARBA00022692"/>
    </source>
</evidence>
<feature type="transmembrane region" description="Helical" evidence="6">
    <location>
        <begin position="563"/>
        <end position="586"/>
    </location>
</feature>
<dbReference type="GO" id="GO:0055064">
    <property type="term" value="P:chloride ion homeostasis"/>
    <property type="evidence" value="ECO:0007669"/>
    <property type="project" value="TreeGrafter"/>
</dbReference>
<keyword evidence="10" id="KW-1185">Reference proteome</keyword>
<protein>
    <submittedName>
        <fullName evidence="9">Bumetanide-sensitive sodium-(Potassium)-chloride cotransporter</fullName>
    </submittedName>
</protein>
<feature type="transmembrane region" description="Helical" evidence="6">
    <location>
        <begin position="355"/>
        <end position="382"/>
    </location>
</feature>
<feature type="transmembrane region" description="Helical" evidence="6">
    <location>
        <begin position="449"/>
        <end position="467"/>
    </location>
</feature>
<name>A0A226EW52_FOLCA</name>
<dbReference type="EMBL" id="LNIX01000001">
    <property type="protein sequence ID" value="OXA61875.1"/>
    <property type="molecule type" value="Genomic_DNA"/>
</dbReference>
<dbReference type="Gene3D" id="1.20.1740.10">
    <property type="entry name" value="Amino acid/polyamine transporter I"/>
    <property type="match status" value="1"/>
</dbReference>
<feature type="region of interest" description="Disordered" evidence="5">
    <location>
        <begin position="79"/>
        <end position="120"/>
    </location>
</feature>
<evidence type="ECO:0000256" key="1">
    <source>
        <dbReference type="ARBA" id="ARBA00004141"/>
    </source>
</evidence>
<dbReference type="Proteomes" id="UP000198287">
    <property type="component" value="Unassembled WGS sequence"/>
</dbReference>
<feature type="domain" description="SLC12A transporter C-terminal" evidence="8">
    <location>
        <begin position="821"/>
        <end position="1185"/>
    </location>
</feature>
<feature type="transmembrane region" description="Helical" evidence="6">
    <location>
        <begin position="695"/>
        <end position="718"/>
    </location>
</feature>
<dbReference type="InterPro" id="IPR018491">
    <property type="entry name" value="SLC12_C"/>
</dbReference>
<keyword evidence="2 6" id="KW-0812">Transmembrane</keyword>
<keyword evidence="3 6" id="KW-1133">Transmembrane helix</keyword>
<dbReference type="InterPro" id="IPR004842">
    <property type="entry name" value="SLC12A_fam"/>
</dbReference>
<dbReference type="GO" id="GO:0055075">
    <property type="term" value="P:potassium ion homeostasis"/>
    <property type="evidence" value="ECO:0007669"/>
    <property type="project" value="TreeGrafter"/>
</dbReference>
<feature type="transmembrane region" description="Helical" evidence="6">
    <location>
        <begin position="641"/>
        <end position="665"/>
    </location>
</feature>
<evidence type="ECO:0000256" key="5">
    <source>
        <dbReference type="SAM" id="MobiDB-lite"/>
    </source>
</evidence>
<evidence type="ECO:0000256" key="6">
    <source>
        <dbReference type="SAM" id="Phobius"/>
    </source>
</evidence>
<evidence type="ECO:0000256" key="4">
    <source>
        <dbReference type="ARBA" id="ARBA00023136"/>
    </source>
</evidence>
<dbReference type="InterPro" id="IPR004841">
    <property type="entry name" value="AA-permease/SLC12A_dom"/>
</dbReference>
<feature type="domain" description="Amino acid permease/ SLC12A" evidence="7">
    <location>
        <begin position="329"/>
        <end position="812"/>
    </location>
</feature>
<dbReference type="PANTHER" id="PTHR11827">
    <property type="entry name" value="SOLUTE CARRIER FAMILY 12, CATION COTRANSPORTERS"/>
    <property type="match status" value="1"/>
</dbReference>
<comment type="caution">
    <text evidence="9">The sequence shown here is derived from an EMBL/GenBank/DDBJ whole genome shotgun (WGS) entry which is preliminary data.</text>
</comment>
<organism evidence="9 10">
    <name type="scientific">Folsomia candida</name>
    <name type="common">Springtail</name>
    <dbReference type="NCBI Taxonomy" id="158441"/>
    <lineage>
        <taxon>Eukaryota</taxon>
        <taxon>Metazoa</taxon>
        <taxon>Ecdysozoa</taxon>
        <taxon>Arthropoda</taxon>
        <taxon>Hexapoda</taxon>
        <taxon>Collembola</taxon>
        <taxon>Entomobryomorpha</taxon>
        <taxon>Isotomoidea</taxon>
        <taxon>Isotomidae</taxon>
        <taxon>Proisotominae</taxon>
        <taxon>Folsomia</taxon>
    </lineage>
</organism>
<evidence type="ECO:0000313" key="9">
    <source>
        <dbReference type="EMBL" id="OXA61875.1"/>
    </source>
</evidence>
<feature type="region of interest" description="Disordered" evidence="5">
    <location>
        <begin position="210"/>
        <end position="245"/>
    </location>
</feature>
<dbReference type="AlphaFoldDB" id="A0A226EW52"/>
<gene>
    <name evidence="9" type="ORF">Fcan01_02874</name>
</gene>
<evidence type="ECO:0000259" key="8">
    <source>
        <dbReference type="Pfam" id="PF03522"/>
    </source>
</evidence>
<dbReference type="OMA" id="CTHITKK"/>
<feature type="transmembrane region" description="Helical" evidence="6">
    <location>
        <begin position="532"/>
        <end position="551"/>
    </location>
</feature>